<proteinExistence type="predicted"/>
<feature type="coiled-coil region" evidence="1">
    <location>
        <begin position="107"/>
        <end position="134"/>
    </location>
</feature>
<gene>
    <name evidence="3" type="ORF">OH76DRAFT_184814</name>
</gene>
<evidence type="ECO:0000313" key="4">
    <source>
        <dbReference type="Proteomes" id="UP000256964"/>
    </source>
</evidence>
<protein>
    <submittedName>
        <fullName evidence="3">Uncharacterized protein</fullName>
    </submittedName>
</protein>
<organism evidence="3 4">
    <name type="scientific">Lentinus brumalis</name>
    <dbReference type="NCBI Taxonomy" id="2498619"/>
    <lineage>
        <taxon>Eukaryota</taxon>
        <taxon>Fungi</taxon>
        <taxon>Dikarya</taxon>
        <taxon>Basidiomycota</taxon>
        <taxon>Agaricomycotina</taxon>
        <taxon>Agaricomycetes</taxon>
        <taxon>Polyporales</taxon>
        <taxon>Polyporaceae</taxon>
        <taxon>Lentinus</taxon>
    </lineage>
</organism>
<evidence type="ECO:0000313" key="3">
    <source>
        <dbReference type="EMBL" id="RDX41692.1"/>
    </source>
</evidence>
<keyword evidence="4" id="KW-1185">Reference proteome</keyword>
<sequence length="201" mass="22255">MSSYGSDDYEPSQLDDPSTVEISPPCVCRSVRTSLAGDRNACFYEAGGALDSQTTDSQFVEGLSYVLQDLPEPIEDLTDTGRQTELTNGGLWHADDTKKSCTCAAEVERLRASLQRLQAAYDAIEERLEQVCAVVNEPVEVLDPTEESQVMLDLHDLSSKKECSRGLRDGYYDHHGPGRLCRMWEGSDDSLRPSKVCKLVL</sequence>
<evidence type="ECO:0000256" key="2">
    <source>
        <dbReference type="SAM" id="MobiDB-lite"/>
    </source>
</evidence>
<accession>A0A371CN44</accession>
<dbReference type="EMBL" id="KZ857504">
    <property type="protein sequence ID" value="RDX41692.1"/>
    <property type="molecule type" value="Genomic_DNA"/>
</dbReference>
<feature type="region of interest" description="Disordered" evidence="2">
    <location>
        <begin position="1"/>
        <end position="20"/>
    </location>
</feature>
<dbReference type="OrthoDB" id="2756430at2759"/>
<keyword evidence="1" id="KW-0175">Coiled coil</keyword>
<dbReference type="AlphaFoldDB" id="A0A371CN44"/>
<reference evidence="3 4" key="1">
    <citation type="journal article" date="2018" name="Biotechnol. Biofuels">
        <title>Integrative visual omics of the white-rot fungus Polyporus brumalis exposes the biotechnological potential of its oxidative enzymes for delignifying raw plant biomass.</title>
        <authorList>
            <person name="Miyauchi S."/>
            <person name="Rancon A."/>
            <person name="Drula E."/>
            <person name="Hage H."/>
            <person name="Chaduli D."/>
            <person name="Favel A."/>
            <person name="Grisel S."/>
            <person name="Henrissat B."/>
            <person name="Herpoel-Gimbert I."/>
            <person name="Ruiz-Duenas F.J."/>
            <person name="Chevret D."/>
            <person name="Hainaut M."/>
            <person name="Lin J."/>
            <person name="Wang M."/>
            <person name="Pangilinan J."/>
            <person name="Lipzen A."/>
            <person name="Lesage-Meessen L."/>
            <person name="Navarro D."/>
            <person name="Riley R."/>
            <person name="Grigoriev I.V."/>
            <person name="Zhou S."/>
            <person name="Raouche S."/>
            <person name="Rosso M.N."/>
        </authorList>
    </citation>
    <scope>NUCLEOTIDE SEQUENCE [LARGE SCALE GENOMIC DNA]</scope>
    <source>
        <strain evidence="3 4">BRFM 1820</strain>
    </source>
</reference>
<name>A0A371CN44_9APHY</name>
<dbReference type="Proteomes" id="UP000256964">
    <property type="component" value="Unassembled WGS sequence"/>
</dbReference>
<evidence type="ECO:0000256" key="1">
    <source>
        <dbReference type="SAM" id="Coils"/>
    </source>
</evidence>